<proteinExistence type="predicted"/>
<feature type="transmembrane region" description="Helical" evidence="1">
    <location>
        <begin position="146"/>
        <end position="164"/>
    </location>
</feature>
<feature type="transmembrane region" description="Helical" evidence="1">
    <location>
        <begin position="320"/>
        <end position="343"/>
    </location>
</feature>
<sequence>MTQYIPYYPQQGQWVVQPLVHDQPPRKRDIVASPEEEGDEEDLEEDGSTWYLDQDIFSLVTMLALPKDMTHKYFHKISRVLPVVMCVFCVMLRMLASAVLEPEVFGLDKHTLIPNQGPWVGDFSWFWTRRQEVMQENMDNLTKHRAVVNMTKLLGILLFGLSLAKEISSRLEGFWLSLPVLGVRAFDCDLCLVVVPLQLIGTMVTSALGKVGTQYLLEQEAMDAVILNATALVFITEIDNMIYEVLDLTVYNFPFNLDWTVSVPKRSLCTPKIVKRFHVSLFLTAFLIQGIMPFLCVYILGMRTTNAFTDTMGYITNTLLSLPLFLFGALVLAVVVGFFYWVVRRIMICCSEEPEEFASFEEDMERIAQNIACGCNEEEEEAPPPQPVAAYLGP</sequence>
<evidence type="ECO:0000313" key="2">
    <source>
        <dbReference type="EMBL" id="CEM37573.1"/>
    </source>
</evidence>
<feature type="transmembrane region" description="Helical" evidence="1">
    <location>
        <begin position="281"/>
        <end position="300"/>
    </location>
</feature>
<feature type="transmembrane region" description="Helical" evidence="1">
    <location>
        <begin position="80"/>
        <end position="100"/>
    </location>
</feature>
<accession>A0A0G4H1Q3</accession>
<keyword evidence="1" id="KW-1133">Transmembrane helix</keyword>
<dbReference type="VEuPathDB" id="CryptoDB:Cvel_5566"/>
<protein>
    <submittedName>
        <fullName evidence="2">Uncharacterized protein</fullName>
    </submittedName>
</protein>
<name>A0A0G4H1Q3_9ALVE</name>
<evidence type="ECO:0000256" key="1">
    <source>
        <dbReference type="SAM" id="Phobius"/>
    </source>
</evidence>
<dbReference type="AlphaFoldDB" id="A0A0G4H1Q3"/>
<reference evidence="2" key="1">
    <citation type="submission" date="2014-11" db="EMBL/GenBank/DDBJ databases">
        <authorList>
            <person name="Otto D Thomas"/>
            <person name="Naeem Raeece"/>
        </authorList>
    </citation>
    <scope>NUCLEOTIDE SEQUENCE</scope>
</reference>
<keyword evidence="1" id="KW-0472">Membrane</keyword>
<keyword evidence="1" id="KW-0812">Transmembrane</keyword>
<gene>
    <name evidence="2" type="ORF">Cvel_5566</name>
</gene>
<dbReference type="EMBL" id="CDMZ01001787">
    <property type="protein sequence ID" value="CEM37573.1"/>
    <property type="molecule type" value="Genomic_DNA"/>
</dbReference>
<dbReference type="PhylomeDB" id="A0A0G4H1Q3"/>
<organism evidence="2">
    <name type="scientific">Chromera velia CCMP2878</name>
    <dbReference type="NCBI Taxonomy" id="1169474"/>
    <lineage>
        <taxon>Eukaryota</taxon>
        <taxon>Sar</taxon>
        <taxon>Alveolata</taxon>
        <taxon>Colpodellida</taxon>
        <taxon>Chromeraceae</taxon>
        <taxon>Chromera</taxon>
    </lineage>
</organism>